<dbReference type="EMBL" id="JAFJMO010000019">
    <property type="protein sequence ID" value="KAJ8249884.1"/>
    <property type="molecule type" value="Genomic_DNA"/>
</dbReference>
<dbReference type="GO" id="GO:0000725">
    <property type="term" value="P:recombinational repair"/>
    <property type="evidence" value="ECO:0007669"/>
    <property type="project" value="TreeGrafter"/>
</dbReference>
<evidence type="ECO:0000313" key="3">
    <source>
        <dbReference type="Proteomes" id="UP001152803"/>
    </source>
</evidence>
<dbReference type="GO" id="GO:0005634">
    <property type="term" value="C:nucleus"/>
    <property type="evidence" value="ECO:0007669"/>
    <property type="project" value="InterPro"/>
</dbReference>
<dbReference type="PANTHER" id="PTHR35541:SF1">
    <property type="entry name" value="RAD9, HUS1, RAD1-INTERACTING NUCLEAR ORPHAN PROTEIN 1"/>
    <property type="match status" value="1"/>
</dbReference>
<evidence type="ECO:0000313" key="2">
    <source>
        <dbReference type="EMBL" id="KAJ8249884.1"/>
    </source>
</evidence>
<dbReference type="GO" id="GO:0000077">
    <property type="term" value="P:DNA damage checkpoint signaling"/>
    <property type="evidence" value="ECO:0007669"/>
    <property type="project" value="InterPro"/>
</dbReference>
<dbReference type="Pfam" id="PF15319">
    <property type="entry name" value="RHINO"/>
    <property type="match status" value="1"/>
</dbReference>
<protein>
    <submittedName>
        <fullName evidence="2">Uncharacterized protein</fullName>
    </submittedName>
</protein>
<reference evidence="2" key="1">
    <citation type="journal article" date="2023" name="Science">
        <title>Genome structures resolve the early diversification of teleost fishes.</title>
        <authorList>
            <person name="Parey E."/>
            <person name="Louis A."/>
            <person name="Montfort J."/>
            <person name="Bouchez O."/>
            <person name="Roques C."/>
            <person name="Iampietro C."/>
            <person name="Lluch J."/>
            <person name="Castinel A."/>
            <person name="Donnadieu C."/>
            <person name="Desvignes T."/>
            <person name="Floi Bucao C."/>
            <person name="Jouanno E."/>
            <person name="Wen M."/>
            <person name="Mejri S."/>
            <person name="Dirks R."/>
            <person name="Jansen H."/>
            <person name="Henkel C."/>
            <person name="Chen W.J."/>
            <person name="Zahm M."/>
            <person name="Cabau C."/>
            <person name="Klopp C."/>
            <person name="Thompson A.W."/>
            <person name="Robinson-Rechavi M."/>
            <person name="Braasch I."/>
            <person name="Lecointre G."/>
            <person name="Bobe J."/>
            <person name="Postlethwait J.H."/>
            <person name="Berthelot C."/>
            <person name="Roest Crollius H."/>
            <person name="Guiguen Y."/>
        </authorList>
    </citation>
    <scope>NUCLEOTIDE SEQUENCE</scope>
    <source>
        <strain evidence="2">Concon-B</strain>
    </source>
</reference>
<dbReference type="PANTHER" id="PTHR35541">
    <property type="entry name" value="RAD9, HUS1, RAD1-INTERACTING NUCLEAR ORPHAN PROTEIN 1"/>
    <property type="match status" value="1"/>
</dbReference>
<organism evidence="2 3">
    <name type="scientific">Conger conger</name>
    <name type="common">Conger eel</name>
    <name type="synonym">Muraena conger</name>
    <dbReference type="NCBI Taxonomy" id="82655"/>
    <lineage>
        <taxon>Eukaryota</taxon>
        <taxon>Metazoa</taxon>
        <taxon>Chordata</taxon>
        <taxon>Craniata</taxon>
        <taxon>Vertebrata</taxon>
        <taxon>Euteleostomi</taxon>
        <taxon>Actinopterygii</taxon>
        <taxon>Neopterygii</taxon>
        <taxon>Teleostei</taxon>
        <taxon>Anguilliformes</taxon>
        <taxon>Congridae</taxon>
        <taxon>Conger</taxon>
    </lineage>
</organism>
<feature type="region of interest" description="Disordered" evidence="1">
    <location>
        <begin position="115"/>
        <end position="162"/>
    </location>
</feature>
<name>A0A9Q1CV94_CONCO</name>
<dbReference type="GO" id="GO:0005694">
    <property type="term" value="C:chromosome"/>
    <property type="evidence" value="ECO:0007669"/>
    <property type="project" value="TreeGrafter"/>
</dbReference>
<keyword evidence="3" id="KW-1185">Reference proteome</keyword>
<gene>
    <name evidence="2" type="ORF">COCON_G00231000</name>
</gene>
<dbReference type="Proteomes" id="UP001152803">
    <property type="component" value="Unassembled WGS sequence"/>
</dbReference>
<dbReference type="OrthoDB" id="9942438at2759"/>
<accession>A0A9Q1CV94</accession>
<dbReference type="GO" id="GO:0071479">
    <property type="term" value="P:cellular response to ionizing radiation"/>
    <property type="evidence" value="ECO:0007669"/>
    <property type="project" value="InterPro"/>
</dbReference>
<evidence type="ECO:0000256" key="1">
    <source>
        <dbReference type="SAM" id="MobiDB-lite"/>
    </source>
</evidence>
<dbReference type="AlphaFoldDB" id="A0A9Q1CV94"/>
<comment type="caution">
    <text evidence="2">The sequence shown here is derived from an EMBL/GenBank/DDBJ whole genome shotgun (WGS) entry which is preliminary data.</text>
</comment>
<sequence>MPRRAPKRNPKQQLQFIQAPLDGASHPYGPKVRVARHPKIYLSEEQCQSSTAHSWVTPQFDRCMMSQTLRPHTRRGVKRTCSNGSDLDSSSLLRLPRHRKASVCKFPTLSFQKQATAPARPPVARGNGGKANLGGVREDNRTAGGANNPPDCTISTPAGEKQPPFTDGGFTPPDIETPDAVHASRTCSASRETRLSKLRLLFPSTPLQAPPPPVLVSDTPEEHYGRNWGRSQLSFL</sequence>
<proteinExistence type="predicted"/>
<dbReference type="InterPro" id="IPR029293">
    <property type="entry name" value="RHNO1"/>
</dbReference>